<reference evidence="1 2" key="2">
    <citation type="submission" date="2018-11" db="EMBL/GenBank/DDBJ databases">
        <authorList>
            <consortium name="Pathogen Informatics"/>
        </authorList>
    </citation>
    <scope>NUCLEOTIDE SEQUENCE [LARGE SCALE GENOMIC DNA]</scope>
    <source>
        <strain evidence="1 2">MHpl1</strain>
    </source>
</reference>
<organism evidence="3">
    <name type="scientific">Haemonchus placei</name>
    <name type="common">Barber's pole worm</name>
    <dbReference type="NCBI Taxonomy" id="6290"/>
    <lineage>
        <taxon>Eukaryota</taxon>
        <taxon>Metazoa</taxon>
        <taxon>Ecdysozoa</taxon>
        <taxon>Nematoda</taxon>
        <taxon>Chromadorea</taxon>
        <taxon>Rhabditida</taxon>
        <taxon>Rhabditina</taxon>
        <taxon>Rhabditomorpha</taxon>
        <taxon>Strongyloidea</taxon>
        <taxon>Trichostrongylidae</taxon>
        <taxon>Haemonchus</taxon>
    </lineage>
</organism>
<evidence type="ECO:0000313" key="1">
    <source>
        <dbReference type="EMBL" id="VDO17165.1"/>
    </source>
</evidence>
<proteinExistence type="predicted"/>
<evidence type="ECO:0000313" key="2">
    <source>
        <dbReference type="Proteomes" id="UP000268014"/>
    </source>
</evidence>
<accession>A0A0N4VZX1</accession>
<dbReference type="Proteomes" id="UP000268014">
    <property type="component" value="Unassembled WGS sequence"/>
</dbReference>
<reference evidence="3" key="1">
    <citation type="submission" date="2017-02" db="UniProtKB">
        <authorList>
            <consortium name="WormBaseParasite"/>
        </authorList>
    </citation>
    <scope>IDENTIFICATION</scope>
</reference>
<sequence>MTTDRDSSDSYVGVLRVKRAQHLARPLRGFTVT</sequence>
<dbReference type="WBParaSite" id="HPLM_0000284501-mRNA-1">
    <property type="protein sequence ID" value="HPLM_0000284501-mRNA-1"/>
    <property type="gene ID" value="HPLM_0000284501"/>
</dbReference>
<dbReference type="AlphaFoldDB" id="A0A0N4VZX1"/>
<keyword evidence="2" id="KW-1185">Reference proteome</keyword>
<name>A0A0N4VZX1_HAEPC</name>
<gene>
    <name evidence="1" type="ORF">HPLM_LOCUS2840</name>
</gene>
<protein>
    <submittedName>
        <fullName evidence="3">DUF736 domain-containing protein</fullName>
    </submittedName>
</protein>
<dbReference type="EMBL" id="UZAF01007136">
    <property type="protein sequence ID" value="VDO17165.1"/>
    <property type="molecule type" value="Genomic_DNA"/>
</dbReference>
<evidence type="ECO:0000313" key="3">
    <source>
        <dbReference type="WBParaSite" id="HPLM_0000284501-mRNA-1"/>
    </source>
</evidence>
<dbReference type="OrthoDB" id="6252479at2759"/>